<dbReference type="OrthoDB" id="1926060at2759"/>
<protein>
    <submittedName>
        <fullName evidence="2">Photosystem ii cp43 reaction center protein</fullName>
    </submittedName>
</protein>
<dbReference type="Proteomes" id="UP000653305">
    <property type="component" value="Unassembled WGS sequence"/>
</dbReference>
<keyword evidence="1" id="KW-1133">Transmembrane helix</keyword>
<keyword evidence="1" id="KW-0812">Transmembrane</keyword>
<accession>A0A830BWE0</accession>
<keyword evidence="1" id="KW-0472">Membrane</keyword>
<evidence type="ECO:0000256" key="1">
    <source>
        <dbReference type="SAM" id="Phobius"/>
    </source>
</evidence>
<reference evidence="2" key="1">
    <citation type="submission" date="2020-07" db="EMBL/GenBank/DDBJ databases">
        <title>Ethylene signaling mediates host invasion by parasitic plants.</title>
        <authorList>
            <person name="Yoshida S."/>
        </authorList>
    </citation>
    <scope>NUCLEOTIDE SEQUENCE</scope>
    <source>
        <strain evidence="2">Okayama</strain>
    </source>
</reference>
<sequence length="71" mass="8392">MHFWDPRHWKNLFHSSVMLFILGAYMILGLREGDVRKITNLTLSPSIIFGYLLKSPQRPIQDLLKLLLNRK</sequence>
<name>A0A830BWE0_9LAMI</name>
<dbReference type="EMBL" id="BMAC01000170">
    <property type="protein sequence ID" value="GFP88644.1"/>
    <property type="molecule type" value="Genomic_DNA"/>
</dbReference>
<evidence type="ECO:0000313" key="2">
    <source>
        <dbReference type="EMBL" id="GFP88644.1"/>
    </source>
</evidence>
<proteinExistence type="predicted"/>
<organism evidence="2 3">
    <name type="scientific">Phtheirospermum japonicum</name>
    <dbReference type="NCBI Taxonomy" id="374723"/>
    <lineage>
        <taxon>Eukaryota</taxon>
        <taxon>Viridiplantae</taxon>
        <taxon>Streptophyta</taxon>
        <taxon>Embryophyta</taxon>
        <taxon>Tracheophyta</taxon>
        <taxon>Spermatophyta</taxon>
        <taxon>Magnoliopsida</taxon>
        <taxon>eudicotyledons</taxon>
        <taxon>Gunneridae</taxon>
        <taxon>Pentapetalae</taxon>
        <taxon>asterids</taxon>
        <taxon>lamiids</taxon>
        <taxon>Lamiales</taxon>
        <taxon>Orobanchaceae</taxon>
        <taxon>Orobanchaceae incertae sedis</taxon>
        <taxon>Phtheirospermum</taxon>
    </lineage>
</organism>
<comment type="caution">
    <text evidence="2">The sequence shown here is derived from an EMBL/GenBank/DDBJ whole genome shotgun (WGS) entry which is preliminary data.</text>
</comment>
<gene>
    <name evidence="2" type="ORF">PHJA_001008100</name>
</gene>
<feature type="transmembrane region" description="Helical" evidence="1">
    <location>
        <begin position="12"/>
        <end position="30"/>
    </location>
</feature>
<keyword evidence="3" id="KW-1185">Reference proteome</keyword>
<dbReference type="AlphaFoldDB" id="A0A830BWE0"/>
<evidence type="ECO:0000313" key="3">
    <source>
        <dbReference type="Proteomes" id="UP000653305"/>
    </source>
</evidence>